<evidence type="ECO:0000256" key="5">
    <source>
        <dbReference type="ARBA" id="ARBA00022741"/>
    </source>
</evidence>
<sequence>MVRRILDPLEFKVLKFVQTQKLLSKGESVLVALSGGIDSVSLLHVLLQLREIYRLRVCAAHLNHMLRATADRDEAFVSDLCAKLKVELCVERIDVAKFCEENKLGIEEGARKLRYQFLDNAKRKLQCDVIALAHNLNDLVETMLHRIVRGTGPLGLVAMKPRFQDKIRPFIYIERSEIEEYAKRKNLSFVEDETNYDVRYTRNYIRHVVIPALRRINPSIEKALLQLHVSNMLIERHVEEFLRKQRLVRFRDRTIFSSRKLSDFELVELLRSCVKEFGEQLEFEHVQQLLERAHSPSWKIELAKGLWLEKGFDLFCVEREHDVLESLKIEECGLYDFNGWCFKLNDRIESDQYIFVKLPILVRVRKPGDRVSSKKLKDLMIEARIPSFLRDEMPVVEENGIILWVPYVYVDKRLNERLKNDDFLVLNLLENPFRVILELRKEEE</sequence>
<dbReference type="KEGG" id="phy:AJ81_09750"/>
<dbReference type="InterPro" id="IPR012796">
    <property type="entry name" value="Lysidine-tRNA-synth_C"/>
</dbReference>
<dbReference type="CDD" id="cd01992">
    <property type="entry name" value="TilS_N"/>
    <property type="match status" value="1"/>
</dbReference>
<evidence type="ECO:0000256" key="3">
    <source>
        <dbReference type="ARBA" id="ARBA00022598"/>
    </source>
</evidence>
<keyword evidence="5 8" id="KW-0547">Nucleotide-binding</keyword>
<dbReference type="GO" id="GO:0005524">
    <property type="term" value="F:ATP binding"/>
    <property type="evidence" value="ECO:0007669"/>
    <property type="project" value="UniProtKB-UniRule"/>
</dbReference>
<dbReference type="HAMAP" id="MF_01161">
    <property type="entry name" value="tRNA_Ile_lys_synt"/>
    <property type="match status" value="1"/>
</dbReference>
<evidence type="ECO:0000256" key="1">
    <source>
        <dbReference type="ARBA" id="ARBA00004496"/>
    </source>
</evidence>
<dbReference type="GO" id="GO:0006400">
    <property type="term" value="P:tRNA modification"/>
    <property type="evidence" value="ECO:0007669"/>
    <property type="project" value="UniProtKB-UniRule"/>
</dbReference>
<dbReference type="InterPro" id="IPR012094">
    <property type="entry name" value="tRNA_Ile_lys_synt"/>
</dbReference>
<keyword evidence="3 8" id="KW-0436">Ligase</keyword>
<keyword evidence="11" id="KW-1185">Reference proteome</keyword>
<feature type="domain" description="Lysidine-tRNA(Ile) synthetase C-terminal" evidence="9">
    <location>
        <begin position="360"/>
        <end position="416"/>
    </location>
</feature>
<dbReference type="InterPro" id="IPR014729">
    <property type="entry name" value="Rossmann-like_a/b/a_fold"/>
</dbReference>
<evidence type="ECO:0000259" key="9">
    <source>
        <dbReference type="SMART" id="SM00977"/>
    </source>
</evidence>
<dbReference type="InterPro" id="IPR011063">
    <property type="entry name" value="TilS/TtcA_N"/>
</dbReference>
<evidence type="ECO:0000256" key="2">
    <source>
        <dbReference type="ARBA" id="ARBA00022490"/>
    </source>
</evidence>
<dbReference type="Proteomes" id="UP000077469">
    <property type="component" value="Chromosome"/>
</dbReference>
<keyword evidence="6 8" id="KW-0067">ATP-binding</keyword>
<reference evidence="10 11" key="1">
    <citation type="submission" date="2014-01" db="EMBL/GenBank/DDBJ databases">
        <title>Genome sequencing of Thermotog hypogea.</title>
        <authorList>
            <person name="Zhang X."/>
            <person name="Alvare G."/>
            <person name="Fristensky B."/>
            <person name="Chen L."/>
            <person name="Suen T."/>
            <person name="Chen Q."/>
            <person name="Ma K."/>
        </authorList>
    </citation>
    <scope>NUCLEOTIDE SEQUENCE [LARGE SCALE GENOMIC DNA]</scope>
    <source>
        <strain evidence="10 11">DSM 11164</strain>
    </source>
</reference>
<comment type="domain">
    <text evidence="8">The N-terminal region contains the highly conserved SGGXDS motif, predicted to be a P-loop motif involved in ATP binding.</text>
</comment>
<evidence type="ECO:0000256" key="4">
    <source>
        <dbReference type="ARBA" id="ARBA00022694"/>
    </source>
</evidence>
<accession>A0A0X1KSW3</accession>
<keyword evidence="2 8" id="KW-0963">Cytoplasm</keyword>
<dbReference type="PATRIC" id="fig|1123384.7.peg.1962"/>
<evidence type="ECO:0000256" key="8">
    <source>
        <dbReference type="HAMAP-Rule" id="MF_01161"/>
    </source>
</evidence>
<dbReference type="InterPro" id="IPR012795">
    <property type="entry name" value="tRNA_Ile_lys_synt_N"/>
</dbReference>
<comment type="similarity">
    <text evidence="8">Belongs to the tRNA(Ile)-lysidine synthase family.</text>
</comment>
<dbReference type="GO" id="GO:0032267">
    <property type="term" value="F:tRNA(Ile)-lysidine synthase activity"/>
    <property type="evidence" value="ECO:0007669"/>
    <property type="project" value="UniProtKB-EC"/>
</dbReference>
<evidence type="ECO:0000256" key="7">
    <source>
        <dbReference type="ARBA" id="ARBA00048539"/>
    </source>
</evidence>
<comment type="function">
    <text evidence="8">Ligates lysine onto the cytidine present at position 34 of the AUA codon-specific tRNA(Ile) that contains the anticodon CAU, in an ATP-dependent manner. Cytidine is converted to lysidine, thus changing the amino acid specificity of the tRNA from methionine to isoleucine.</text>
</comment>
<dbReference type="PANTHER" id="PTHR43033">
    <property type="entry name" value="TRNA(ILE)-LYSIDINE SYNTHASE-RELATED"/>
    <property type="match status" value="1"/>
</dbReference>
<dbReference type="Pfam" id="PF11734">
    <property type="entry name" value="TilS_C"/>
    <property type="match status" value="1"/>
</dbReference>
<dbReference type="PANTHER" id="PTHR43033:SF1">
    <property type="entry name" value="TRNA(ILE)-LYSIDINE SYNTHASE-RELATED"/>
    <property type="match status" value="1"/>
</dbReference>
<organism evidence="10 11">
    <name type="scientific">Pseudothermotoga hypogea DSM 11164 = NBRC 106472</name>
    <dbReference type="NCBI Taxonomy" id="1123384"/>
    <lineage>
        <taxon>Bacteria</taxon>
        <taxon>Thermotogati</taxon>
        <taxon>Thermotogota</taxon>
        <taxon>Thermotogae</taxon>
        <taxon>Thermotogales</taxon>
        <taxon>Thermotogaceae</taxon>
        <taxon>Pseudothermotoga</taxon>
    </lineage>
</organism>
<gene>
    <name evidence="8" type="primary">tilS</name>
    <name evidence="10" type="ORF">AJ81_09750</name>
</gene>
<protein>
    <recommendedName>
        <fullName evidence="8">tRNA(Ile)-lysidine synthase</fullName>
        <ecNumber evidence="8">6.3.4.19</ecNumber>
    </recommendedName>
    <alternativeName>
        <fullName evidence="8">tRNA(Ile)-2-lysyl-cytidine synthase</fullName>
    </alternativeName>
    <alternativeName>
        <fullName evidence="8">tRNA(Ile)-lysidine synthetase</fullName>
    </alternativeName>
</protein>
<dbReference type="STRING" id="1123384.AJ81_09750"/>
<dbReference type="EMBL" id="CP007141">
    <property type="protein sequence ID" value="AJC74417.1"/>
    <property type="molecule type" value="Genomic_DNA"/>
</dbReference>
<dbReference type="NCBIfam" id="TIGR02433">
    <property type="entry name" value="lysidine_TilS_C"/>
    <property type="match status" value="1"/>
</dbReference>
<dbReference type="NCBIfam" id="TIGR02432">
    <property type="entry name" value="lysidine_TilS_N"/>
    <property type="match status" value="1"/>
</dbReference>
<evidence type="ECO:0000313" key="10">
    <source>
        <dbReference type="EMBL" id="AJC74417.1"/>
    </source>
</evidence>
<comment type="subcellular location">
    <subcellularLocation>
        <location evidence="1 8">Cytoplasm</location>
    </subcellularLocation>
</comment>
<dbReference type="Pfam" id="PF01171">
    <property type="entry name" value="ATP_bind_3"/>
    <property type="match status" value="1"/>
</dbReference>
<dbReference type="SUPFAM" id="SSF52402">
    <property type="entry name" value="Adenine nucleotide alpha hydrolases-like"/>
    <property type="match status" value="1"/>
</dbReference>
<feature type="binding site" evidence="8">
    <location>
        <begin position="34"/>
        <end position="39"/>
    </location>
    <ligand>
        <name>ATP</name>
        <dbReference type="ChEBI" id="CHEBI:30616"/>
    </ligand>
</feature>
<dbReference type="SMART" id="SM00977">
    <property type="entry name" value="TilS_C"/>
    <property type="match status" value="1"/>
</dbReference>
<dbReference type="PaxDb" id="1123384-AJ81_09750"/>
<evidence type="ECO:0000313" key="11">
    <source>
        <dbReference type="Proteomes" id="UP000077469"/>
    </source>
</evidence>
<dbReference type="Gene3D" id="3.40.50.620">
    <property type="entry name" value="HUPs"/>
    <property type="match status" value="1"/>
</dbReference>
<dbReference type="SUPFAM" id="SSF56037">
    <property type="entry name" value="PheT/TilS domain"/>
    <property type="match status" value="1"/>
</dbReference>
<proteinExistence type="inferred from homology"/>
<evidence type="ECO:0000256" key="6">
    <source>
        <dbReference type="ARBA" id="ARBA00022840"/>
    </source>
</evidence>
<dbReference type="EC" id="6.3.4.19" evidence="8"/>
<keyword evidence="4 8" id="KW-0819">tRNA processing</keyword>
<dbReference type="GO" id="GO:0005737">
    <property type="term" value="C:cytoplasm"/>
    <property type="evidence" value="ECO:0007669"/>
    <property type="project" value="UniProtKB-SubCell"/>
</dbReference>
<name>A0A0X1KSW3_9THEM</name>
<comment type="catalytic activity">
    <reaction evidence="7 8">
        <text>cytidine(34) in tRNA(Ile2) + L-lysine + ATP = lysidine(34) in tRNA(Ile2) + AMP + diphosphate + H(+)</text>
        <dbReference type="Rhea" id="RHEA:43744"/>
        <dbReference type="Rhea" id="RHEA-COMP:10625"/>
        <dbReference type="Rhea" id="RHEA-COMP:10670"/>
        <dbReference type="ChEBI" id="CHEBI:15378"/>
        <dbReference type="ChEBI" id="CHEBI:30616"/>
        <dbReference type="ChEBI" id="CHEBI:32551"/>
        <dbReference type="ChEBI" id="CHEBI:33019"/>
        <dbReference type="ChEBI" id="CHEBI:82748"/>
        <dbReference type="ChEBI" id="CHEBI:83665"/>
        <dbReference type="ChEBI" id="CHEBI:456215"/>
        <dbReference type="EC" id="6.3.4.19"/>
    </reaction>
</comment>
<dbReference type="AlphaFoldDB" id="A0A0X1KSW3"/>